<dbReference type="Gene3D" id="1.10.10.10">
    <property type="entry name" value="Winged helix-like DNA-binding domain superfamily/Winged helix DNA-binding domain"/>
    <property type="match status" value="1"/>
</dbReference>
<dbReference type="EMBL" id="JADCNL010000007">
    <property type="protein sequence ID" value="KAG0473368.1"/>
    <property type="molecule type" value="Genomic_DNA"/>
</dbReference>
<proteinExistence type="predicted"/>
<gene>
    <name evidence="1" type="ORF">HPP92_015225</name>
</gene>
<evidence type="ECO:0000313" key="2">
    <source>
        <dbReference type="Proteomes" id="UP000636800"/>
    </source>
</evidence>
<organism evidence="1 2">
    <name type="scientific">Vanilla planifolia</name>
    <name type="common">Vanilla</name>
    <dbReference type="NCBI Taxonomy" id="51239"/>
    <lineage>
        <taxon>Eukaryota</taxon>
        <taxon>Viridiplantae</taxon>
        <taxon>Streptophyta</taxon>
        <taxon>Embryophyta</taxon>
        <taxon>Tracheophyta</taxon>
        <taxon>Spermatophyta</taxon>
        <taxon>Magnoliopsida</taxon>
        <taxon>Liliopsida</taxon>
        <taxon>Asparagales</taxon>
        <taxon>Orchidaceae</taxon>
        <taxon>Vanilloideae</taxon>
        <taxon>Vanilleae</taxon>
        <taxon>Vanilla</taxon>
    </lineage>
</organism>
<dbReference type="AlphaFoldDB" id="A0A835QKS4"/>
<keyword evidence="2" id="KW-1185">Reference proteome</keyword>
<accession>A0A835QKS4</accession>
<evidence type="ECO:0000313" key="1">
    <source>
        <dbReference type="EMBL" id="KAG0473368.1"/>
    </source>
</evidence>
<protein>
    <submittedName>
        <fullName evidence="1">Uncharacterized protein</fullName>
    </submittedName>
</protein>
<dbReference type="GO" id="GO:0046983">
    <property type="term" value="F:protein dimerization activity"/>
    <property type="evidence" value="ECO:0007669"/>
    <property type="project" value="InterPro"/>
</dbReference>
<dbReference type="Proteomes" id="UP000636800">
    <property type="component" value="Chromosome 7"/>
</dbReference>
<name>A0A835QKS4_VANPL</name>
<dbReference type="InterPro" id="IPR036388">
    <property type="entry name" value="WH-like_DNA-bd_sf"/>
</dbReference>
<dbReference type="SUPFAM" id="SSF46785">
    <property type="entry name" value="Winged helix' DNA-binding domain"/>
    <property type="match status" value="1"/>
</dbReference>
<reference evidence="1 2" key="1">
    <citation type="journal article" date="2020" name="Nat. Food">
        <title>A phased Vanilla planifolia genome enables genetic improvement of flavour and production.</title>
        <authorList>
            <person name="Hasing T."/>
            <person name="Tang H."/>
            <person name="Brym M."/>
            <person name="Khazi F."/>
            <person name="Huang T."/>
            <person name="Chambers A.H."/>
        </authorList>
    </citation>
    <scope>NUCLEOTIDE SEQUENCE [LARGE SCALE GENOMIC DNA]</scope>
    <source>
        <tissue evidence="1">Leaf</tissue>
    </source>
</reference>
<dbReference type="OrthoDB" id="5970161at2759"/>
<comment type="caution">
    <text evidence="1">The sequence shown here is derived from an EMBL/GenBank/DDBJ whole genome shotgun (WGS) entry which is preliminary data.</text>
</comment>
<sequence length="73" mass="8181">MATWVEHQQQQNGSKDVDEEACMYAMQLSSMVVLPMTLRVAVELGILEQIQAGAQIRTLLPRIWRRGSATPTP</sequence>
<dbReference type="InterPro" id="IPR036390">
    <property type="entry name" value="WH_DNA-bd_sf"/>
</dbReference>